<proteinExistence type="predicted"/>
<evidence type="ECO:0000259" key="1">
    <source>
        <dbReference type="PROSITE" id="PS50883"/>
    </source>
</evidence>
<dbReference type="SUPFAM" id="SSF141868">
    <property type="entry name" value="EAL domain-like"/>
    <property type="match status" value="1"/>
</dbReference>
<name>A0ABX9P456_9GAMM</name>
<dbReference type="InterPro" id="IPR035919">
    <property type="entry name" value="EAL_sf"/>
</dbReference>
<dbReference type="PROSITE" id="PS50883">
    <property type="entry name" value="EAL"/>
    <property type="match status" value="1"/>
</dbReference>
<feature type="domain" description="EAL" evidence="1">
    <location>
        <begin position="1"/>
        <end position="216"/>
    </location>
</feature>
<dbReference type="Gene3D" id="3.20.20.450">
    <property type="entry name" value="EAL domain"/>
    <property type="match status" value="1"/>
</dbReference>
<dbReference type="PANTHER" id="PTHR44757:SF4">
    <property type="entry name" value="DIGUANYLATE CYCLASE DGCE-RELATED"/>
    <property type="match status" value="1"/>
</dbReference>
<reference evidence="2 3" key="1">
    <citation type="submission" date="2018-09" db="EMBL/GenBank/DDBJ databases">
        <authorList>
            <person name="Le Fleche-Mateos A."/>
        </authorList>
    </citation>
    <scope>NUCLEOTIDE SEQUENCE [LARGE SCALE GENOMIC DNA]</scope>
    <source>
        <strain evidence="2 3">DSM 30078</strain>
    </source>
</reference>
<evidence type="ECO:0000313" key="3">
    <source>
        <dbReference type="Proteomes" id="UP000284119"/>
    </source>
</evidence>
<dbReference type="InterPro" id="IPR052155">
    <property type="entry name" value="Biofilm_reg_signaling"/>
</dbReference>
<dbReference type="EMBL" id="RAHG01000003">
    <property type="protein sequence ID" value="RJT14412.1"/>
    <property type="molecule type" value="Genomic_DNA"/>
</dbReference>
<gene>
    <name evidence="2" type="ORF">D5396_10275</name>
</gene>
<sequence>MSLQLAIPNQMAQTAELFLQAAHFYDMMPQVDHWLLRRVLTDYGQGIANKGICVAIPVSTEGLLQPTLRADLLGMLDETPLPTSSINLMIDDAVLLKHPDLRVFIAEIRRRGCKIVVQNIGKNMVEFNQLPADTVDYVQIDPSFMAQIHYNQMHEVLVTILHGNTHRLNAQTLAGPADITETLEKLTGIGIDLVGGDTIAPETSLEKLLNTGYFGIH</sequence>
<dbReference type="PANTHER" id="PTHR44757">
    <property type="entry name" value="DIGUANYLATE CYCLASE DGCP"/>
    <property type="match status" value="1"/>
</dbReference>
<dbReference type="SMART" id="SM00052">
    <property type="entry name" value="EAL"/>
    <property type="match status" value="1"/>
</dbReference>
<comment type="caution">
    <text evidence="2">The sequence shown here is derived from an EMBL/GenBank/DDBJ whole genome shotgun (WGS) entry which is preliminary data.</text>
</comment>
<dbReference type="InterPro" id="IPR001633">
    <property type="entry name" value="EAL_dom"/>
</dbReference>
<dbReference type="Pfam" id="PF00563">
    <property type="entry name" value="EAL"/>
    <property type="match status" value="1"/>
</dbReference>
<accession>A0ABX9P456</accession>
<dbReference type="Proteomes" id="UP000284119">
    <property type="component" value="Unassembled WGS sequence"/>
</dbReference>
<protein>
    <submittedName>
        <fullName evidence="2">EAL domain-containing protein</fullName>
    </submittedName>
</protein>
<organism evidence="2 3">
    <name type="scientific">Rahnella inusitata</name>
    <dbReference type="NCBI Taxonomy" id="58169"/>
    <lineage>
        <taxon>Bacteria</taxon>
        <taxon>Pseudomonadati</taxon>
        <taxon>Pseudomonadota</taxon>
        <taxon>Gammaproteobacteria</taxon>
        <taxon>Enterobacterales</taxon>
        <taxon>Yersiniaceae</taxon>
        <taxon>Rahnella</taxon>
    </lineage>
</organism>
<keyword evidence="3" id="KW-1185">Reference proteome</keyword>
<evidence type="ECO:0000313" key="2">
    <source>
        <dbReference type="EMBL" id="RJT14412.1"/>
    </source>
</evidence>